<dbReference type="EMBL" id="KK112883">
    <property type="protein sequence ID" value="KFM58758.1"/>
    <property type="molecule type" value="Genomic_DNA"/>
</dbReference>
<dbReference type="Proteomes" id="UP000054359">
    <property type="component" value="Unassembled WGS sequence"/>
</dbReference>
<name>A0A087T0W9_STEMI</name>
<feature type="non-terminal residue" evidence="1">
    <location>
        <position position="93"/>
    </location>
</feature>
<accession>A0A087T0W9</accession>
<evidence type="ECO:0000313" key="2">
    <source>
        <dbReference type="Proteomes" id="UP000054359"/>
    </source>
</evidence>
<sequence length="93" mass="10607">MQLGKSDEEFLLHFSFQEFNLYCCRVQSSFQINMAVSSFSVKVFKHLPHDQEQCHSSEACICHFSSNLFLIIQANSSKVIPFQSVCAKIGEPE</sequence>
<evidence type="ECO:0000313" key="1">
    <source>
        <dbReference type="EMBL" id="KFM58758.1"/>
    </source>
</evidence>
<keyword evidence="2" id="KW-1185">Reference proteome</keyword>
<dbReference type="AlphaFoldDB" id="A0A087T0W9"/>
<organism evidence="1 2">
    <name type="scientific">Stegodyphus mimosarum</name>
    <name type="common">African social velvet spider</name>
    <dbReference type="NCBI Taxonomy" id="407821"/>
    <lineage>
        <taxon>Eukaryota</taxon>
        <taxon>Metazoa</taxon>
        <taxon>Ecdysozoa</taxon>
        <taxon>Arthropoda</taxon>
        <taxon>Chelicerata</taxon>
        <taxon>Arachnida</taxon>
        <taxon>Araneae</taxon>
        <taxon>Araneomorphae</taxon>
        <taxon>Entelegynae</taxon>
        <taxon>Eresoidea</taxon>
        <taxon>Eresidae</taxon>
        <taxon>Stegodyphus</taxon>
    </lineage>
</organism>
<reference evidence="1 2" key="1">
    <citation type="submission" date="2013-11" db="EMBL/GenBank/DDBJ databases">
        <title>Genome sequencing of Stegodyphus mimosarum.</title>
        <authorList>
            <person name="Bechsgaard J."/>
        </authorList>
    </citation>
    <scope>NUCLEOTIDE SEQUENCE [LARGE SCALE GENOMIC DNA]</scope>
</reference>
<dbReference type="OrthoDB" id="10472604at2759"/>
<gene>
    <name evidence="1" type="ORF">X975_21299</name>
</gene>
<protein>
    <submittedName>
        <fullName evidence="1">Uncharacterized protein</fullName>
    </submittedName>
</protein>
<proteinExistence type="predicted"/>